<keyword evidence="2" id="KW-1185">Reference proteome</keyword>
<accession>A0ABT0ET78</accession>
<evidence type="ECO:0000313" key="2">
    <source>
        <dbReference type="Proteomes" id="UP001299876"/>
    </source>
</evidence>
<dbReference type="EMBL" id="JAKNRW010000001">
    <property type="protein sequence ID" value="MCK1788942.1"/>
    <property type="molecule type" value="Genomic_DNA"/>
</dbReference>
<name>A0ABT0ET78_9PSED</name>
<dbReference type="Proteomes" id="UP001299876">
    <property type="component" value="Unassembled WGS sequence"/>
</dbReference>
<proteinExistence type="predicted"/>
<protein>
    <submittedName>
        <fullName evidence="1">MbcA/ParS/Xre antitoxin family protein</fullName>
    </submittedName>
</protein>
<evidence type="ECO:0000313" key="1">
    <source>
        <dbReference type="EMBL" id="MCK1788942.1"/>
    </source>
</evidence>
<gene>
    <name evidence="1" type="ORF">L9059_01815</name>
</gene>
<organism evidence="1 2">
    <name type="scientific">Pseudomonas violetae</name>
    <dbReference type="NCBI Taxonomy" id="2915813"/>
    <lineage>
        <taxon>Bacteria</taxon>
        <taxon>Pseudomonadati</taxon>
        <taxon>Pseudomonadota</taxon>
        <taxon>Gammaproteobacteria</taxon>
        <taxon>Pseudomonadales</taxon>
        <taxon>Pseudomonadaceae</taxon>
        <taxon>Pseudomonas</taxon>
    </lineage>
</organism>
<reference evidence="1 2" key="1">
    <citation type="submission" date="2022-02" db="EMBL/GenBank/DDBJ databases">
        <title>Comparative genomics of the first Antarctic Pseudomonas spp. capable of biotransforming 2,4,6-Trinitrotoluene.</title>
        <authorList>
            <person name="Cabrera M.A."/>
            <person name="Marquez S.L."/>
            <person name="Perez-Donoso J.M."/>
        </authorList>
    </citation>
    <scope>NUCLEOTIDE SEQUENCE [LARGE SCALE GENOMIC DNA]</scope>
    <source>
        <strain evidence="1 2">TNT19</strain>
    </source>
</reference>
<sequence length="223" mass="24679">MLSIVESIEIRQEPHSSGAIEVQPESEKVVITIKRSAQQPSQETFKAYVNSLEMVSQAFWSQQRSVRDETITTIVDMCLPKKPVTSTLLREAKMLVQAKTEILQSNDWITASEIAELAQFKSSNPSSQPNKWKHSGKIFALRHEGVDYFPIYGLDPANAFRPVAGLGDIVSTLADMKDGWGMAFWFASPNSYLGGKRPKDLLQTKPQDVLAAAEDEVAGVTHG</sequence>
<dbReference type="RefSeq" id="WP_247286514.1">
    <property type="nucleotide sequence ID" value="NZ_JAKNRW010000001.1"/>
</dbReference>
<comment type="caution">
    <text evidence="1">The sequence shown here is derived from an EMBL/GenBank/DDBJ whole genome shotgun (WGS) entry which is preliminary data.</text>
</comment>